<organism evidence="1 2">
    <name type="scientific">Holospora curviuscula</name>
    <dbReference type="NCBI Taxonomy" id="1082868"/>
    <lineage>
        <taxon>Bacteria</taxon>
        <taxon>Pseudomonadati</taxon>
        <taxon>Pseudomonadota</taxon>
        <taxon>Alphaproteobacteria</taxon>
        <taxon>Holosporales</taxon>
        <taxon>Holosporaceae</taxon>
        <taxon>Holospora</taxon>
    </lineage>
</organism>
<dbReference type="EMBL" id="PHHC01000078">
    <property type="protein sequence ID" value="PPE04196.1"/>
    <property type="molecule type" value="Genomic_DNA"/>
</dbReference>
<proteinExistence type="predicted"/>
<accession>A0A2S5RA40</accession>
<evidence type="ECO:0000313" key="2">
    <source>
        <dbReference type="Proteomes" id="UP000239425"/>
    </source>
</evidence>
<protein>
    <submittedName>
        <fullName evidence="1">Uncharacterized protein</fullName>
    </submittedName>
</protein>
<dbReference type="AlphaFoldDB" id="A0A2S5RA40"/>
<evidence type="ECO:0000313" key="1">
    <source>
        <dbReference type="EMBL" id="PPE04196.1"/>
    </source>
</evidence>
<reference evidence="1 2" key="1">
    <citation type="submission" date="2017-11" db="EMBL/GenBank/DDBJ databases">
        <title>Comparative genomic analysis of Holospora spp., intranuclear symbionts of paramecia.</title>
        <authorList>
            <person name="Garushyants S.K."/>
            <person name="Beliavskaya A."/>
            <person name="Malko D.B."/>
            <person name="Logacheva M.D."/>
            <person name="Rautian M.S."/>
            <person name="Gelfand M.S."/>
        </authorList>
    </citation>
    <scope>NUCLEOTIDE SEQUENCE [LARGE SCALE GENOMIC DNA]</scope>
    <source>
        <strain evidence="2">02AZ16</strain>
    </source>
</reference>
<name>A0A2S5RA40_9PROT</name>
<gene>
    <name evidence="1" type="ORF">HCUR_00387</name>
</gene>
<keyword evidence="2" id="KW-1185">Reference proteome</keyword>
<dbReference type="Proteomes" id="UP000239425">
    <property type="component" value="Unassembled WGS sequence"/>
</dbReference>
<sequence length="31" mass="3807">MHGYQWCYKRIKILAGNRYTSEVYVIFLPQE</sequence>
<comment type="caution">
    <text evidence="1">The sequence shown here is derived from an EMBL/GenBank/DDBJ whole genome shotgun (WGS) entry which is preliminary data.</text>
</comment>